<dbReference type="GO" id="GO:0005886">
    <property type="term" value="C:plasma membrane"/>
    <property type="evidence" value="ECO:0007669"/>
    <property type="project" value="UniProtKB-SubCell"/>
</dbReference>
<gene>
    <name evidence="15" type="ORF">KB874_10705</name>
</gene>
<keyword evidence="7" id="KW-0479">Metal-binding</keyword>
<dbReference type="SUPFAM" id="SSF81342">
    <property type="entry name" value="Transmembrane di-heme cytochromes"/>
    <property type="match status" value="1"/>
</dbReference>
<keyword evidence="10" id="KW-0408">Iron</keyword>
<dbReference type="GO" id="GO:0022904">
    <property type="term" value="P:respiratory electron transport chain"/>
    <property type="evidence" value="ECO:0007669"/>
    <property type="project" value="InterPro"/>
</dbReference>
<evidence type="ECO:0000256" key="10">
    <source>
        <dbReference type="ARBA" id="ARBA00023004"/>
    </source>
</evidence>
<evidence type="ECO:0000256" key="13">
    <source>
        <dbReference type="SAM" id="Phobius"/>
    </source>
</evidence>
<dbReference type="EMBL" id="JAGTUU010000004">
    <property type="protein sequence ID" value="MBS0124605.1"/>
    <property type="molecule type" value="Genomic_DNA"/>
</dbReference>
<evidence type="ECO:0000256" key="3">
    <source>
        <dbReference type="ARBA" id="ARBA00022448"/>
    </source>
</evidence>
<feature type="transmembrane region" description="Helical" evidence="13">
    <location>
        <begin position="43"/>
        <end position="63"/>
    </location>
</feature>
<dbReference type="Proteomes" id="UP000681356">
    <property type="component" value="Unassembled WGS sequence"/>
</dbReference>
<protein>
    <submittedName>
        <fullName evidence="15">Cytochrome b/b6 domain-containing protein</fullName>
    </submittedName>
</protein>
<dbReference type="InterPro" id="IPR011577">
    <property type="entry name" value="Cyt_b561_bac/Ni-Hgenase"/>
</dbReference>
<accession>A0A8J8B8J0</accession>
<evidence type="ECO:0000256" key="1">
    <source>
        <dbReference type="ARBA" id="ARBA00001970"/>
    </source>
</evidence>
<evidence type="ECO:0000313" key="16">
    <source>
        <dbReference type="Proteomes" id="UP000681356"/>
    </source>
</evidence>
<dbReference type="GO" id="GO:0046872">
    <property type="term" value="F:metal ion binding"/>
    <property type="evidence" value="ECO:0007669"/>
    <property type="project" value="UniProtKB-KW"/>
</dbReference>
<sequence>MGYTKSQIVLHWTVMALVALQFLLNEGISTAFRDAVRGGETGFTPLVALHVFLGFLVFAFTLWRLALRLTHGAPPPPEAEPEKLRKLSDLAHWAFYVLLAIIPVSGAVAWFRLNRSAADAHEVLTTALLALIVLHVAAVAVHQFVWKTNLIDRMRRPAPRD</sequence>
<evidence type="ECO:0000256" key="9">
    <source>
        <dbReference type="ARBA" id="ARBA00022989"/>
    </source>
</evidence>
<dbReference type="Gene3D" id="1.20.950.20">
    <property type="entry name" value="Transmembrane di-heme cytochromes, Chain C"/>
    <property type="match status" value="1"/>
</dbReference>
<feature type="transmembrane region" description="Helical" evidence="13">
    <location>
        <begin position="123"/>
        <end position="146"/>
    </location>
</feature>
<dbReference type="PANTHER" id="PTHR30529">
    <property type="entry name" value="CYTOCHROME B561"/>
    <property type="match status" value="1"/>
</dbReference>
<keyword evidence="4" id="KW-1003">Cell membrane</keyword>
<name>A0A8J8B8J0_9RHOB</name>
<keyword evidence="3" id="KW-0813">Transport</keyword>
<dbReference type="Pfam" id="PF01292">
    <property type="entry name" value="Ni_hydr_CYTB"/>
    <property type="match status" value="1"/>
</dbReference>
<dbReference type="GO" id="GO:0020037">
    <property type="term" value="F:heme binding"/>
    <property type="evidence" value="ECO:0007669"/>
    <property type="project" value="TreeGrafter"/>
</dbReference>
<keyword evidence="16" id="KW-1185">Reference proteome</keyword>
<keyword evidence="6 13" id="KW-0812">Transmembrane</keyword>
<comment type="similarity">
    <text evidence="12">Belongs to the cytochrome b561 family.</text>
</comment>
<dbReference type="AlphaFoldDB" id="A0A8J8B8J0"/>
<proteinExistence type="inferred from homology"/>
<evidence type="ECO:0000256" key="4">
    <source>
        <dbReference type="ARBA" id="ARBA00022475"/>
    </source>
</evidence>
<reference evidence="15" key="1">
    <citation type="submission" date="2021-04" db="EMBL/GenBank/DDBJ databases">
        <authorList>
            <person name="Yoon J."/>
        </authorList>
    </citation>
    <scope>NUCLEOTIDE SEQUENCE</scope>
    <source>
        <strain evidence="15">KMU-90</strain>
    </source>
</reference>
<evidence type="ECO:0000256" key="2">
    <source>
        <dbReference type="ARBA" id="ARBA00004651"/>
    </source>
</evidence>
<evidence type="ECO:0000313" key="15">
    <source>
        <dbReference type="EMBL" id="MBS0124605.1"/>
    </source>
</evidence>
<evidence type="ECO:0000256" key="6">
    <source>
        <dbReference type="ARBA" id="ARBA00022692"/>
    </source>
</evidence>
<dbReference type="GO" id="GO:0009055">
    <property type="term" value="F:electron transfer activity"/>
    <property type="evidence" value="ECO:0007669"/>
    <property type="project" value="InterPro"/>
</dbReference>
<comment type="cofactor">
    <cofactor evidence="1">
        <name>heme b</name>
        <dbReference type="ChEBI" id="CHEBI:60344"/>
    </cofactor>
</comment>
<keyword evidence="8" id="KW-0249">Electron transport</keyword>
<organism evidence="15 16">
    <name type="scientific">Thetidibacter halocola</name>
    <dbReference type="NCBI Taxonomy" id="2827239"/>
    <lineage>
        <taxon>Bacteria</taxon>
        <taxon>Pseudomonadati</taxon>
        <taxon>Pseudomonadota</taxon>
        <taxon>Alphaproteobacteria</taxon>
        <taxon>Rhodobacterales</taxon>
        <taxon>Roseobacteraceae</taxon>
        <taxon>Thetidibacter</taxon>
    </lineage>
</organism>
<dbReference type="InterPro" id="IPR052168">
    <property type="entry name" value="Cytochrome_b561_oxidase"/>
</dbReference>
<feature type="domain" description="Cytochrome b561 bacterial/Ni-hydrogenase" evidence="14">
    <location>
        <begin position="3"/>
        <end position="154"/>
    </location>
</feature>
<dbReference type="InterPro" id="IPR016174">
    <property type="entry name" value="Di-haem_cyt_TM"/>
</dbReference>
<keyword evidence="9 13" id="KW-1133">Transmembrane helix</keyword>
<feature type="transmembrane region" description="Helical" evidence="13">
    <location>
        <begin position="93"/>
        <end position="111"/>
    </location>
</feature>
<evidence type="ECO:0000259" key="14">
    <source>
        <dbReference type="Pfam" id="PF01292"/>
    </source>
</evidence>
<evidence type="ECO:0000256" key="12">
    <source>
        <dbReference type="ARBA" id="ARBA00037975"/>
    </source>
</evidence>
<comment type="caution">
    <text evidence="15">The sequence shown here is derived from an EMBL/GenBank/DDBJ whole genome shotgun (WGS) entry which is preliminary data.</text>
</comment>
<keyword evidence="5" id="KW-0349">Heme</keyword>
<dbReference type="RefSeq" id="WP_212536571.1">
    <property type="nucleotide sequence ID" value="NZ_JAGTUU010000004.1"/>
</dbReference>
<dbReference type="PANTHER" id="PTHR30529:SF1">
    <property type="entry name" value="CYTOCHROME B561 HOMOLOG 2"/>
    <property type="match status" value="1"/>
</dbReference>
<keyword evidence="11 13" id="KW-0472">Membrane</keyword>
<evidence type="ECO:0000256" key="11">
    <source>
        <dbReference type="ARBA" id="ARBA00023136"/>
    </source>
</evidence>
<comment type="subcellular location">
    <subcellularLocation>
        <location evidence="2">Cell membrane</location>
        <topology evidence="2">Multi-pass membrane protein</topology>
    </subcellularLocation>
</comment>
<evidence type="ECO:0000256" key="5">
    <source>
        <dbReference type="ARBA" id="ARBA00022617"/>
    </source>
</evidence>
<evidence type="ECO:0000256" key="7">
    <source>
        <dbReference type="ARBA" id="ARBA00022723"/>
    </source>
</evidence>
<evidence type="ECO:0000256" key="8">
    <source>
        <dbReference type="ARBA" id="ARBA00022982"/>
    </source>
</evidence>